<feature type="domain" description="CAAX prenyl protease 2/Lysostaphin resistance protein A-like" evidence="2">
    <location>
        <begin position="99"/>
        <end position="187"/>
    </location>
</feature>
<feature type="transmembrane region" description="Helical" evidence="1">
    <location>
        <begin position="134"/>
        <end position="164"/>
    </location>
</feature>
<proteinExistence type="predicted"/>
<dbReference type="EMBL" id="CP039247">
    <property type="protein sequence ID" value="QCB27520.1"/>
    <property type="molecule type" value="Genomic_DNA"/>
</dbReference>
<feature type="transmembrane region" description="Helical" evidence="1">
    <location>
        <begin position="176"/>
        <end position="198"/>
    </location>
</feature>
<dbReference type="KEGG" id="cee:CENDO_01080"/>
<feature type="transmembrane region" description="Helical" evidence="1">
    <location>
        <begin position="60"/>
        <end position="81"/>
    </location>
</feature>
<sequence length="199" mass="21013">MIIPAALGGLGLFVSAISATASVGFYLGTFFTAAVWFATWWLCGNRAAMKGDFRREVPRGLIIGLGLIALFIVGALIVRFIPLLAAPVDELLGNMRTDTVAITLLTLVVNGIGEELFFRDVARRQFGKVMSPKAVLIATVLLYIAVTAAMGIPLLLVASVLIGGLAGMEAARSGNVISAITLHLTWSVGMAFLLPLIIN</sequence>
<keyword evidence="3" id="KW-0378">Hydrolase</keyword>
<feature type="transmembrane region" description="Helical" evidence="1">
    <location>
        <begin position="29"/>
        <end position="48"/>
    </location>
</feature>
<dbReference type="InterPro" id="IPR003675">
    <property type="entry name" value="Rce1/LyrA-like_dom"/>
</dbReference>
<keyword evidence="1" id="KW-1133">Transmembrane helix</keyword>
<keyword evidence="3" id="KW-0645">Protease</keyword>
<dbReference type="Pfam" id="PF02517">
    <property type="entry name" value="Rce1-like"/>
    <property type="match status" value="1"/>
</dbReference>
<keyword evidence="4" id="KW-1185">Reference proteome</keyword>
<dbReference type="GO" id="GO:0006508">
    <property type="term" value="P:proteolysis"/>
    <property type="evidence" value="ECO:0007669"/>
    <property type="project" value="UniProtKB-KW"/>
</dbReference>
<accession>A0A4P7QDZ2</accession>
<evidence type="ECO:0000313" key="3">
    <source>
        <dbReference type="EMBL" id="QCB27520.1"/>
    </source>
</evidence>
<dbReference type="AlphaFoldDB" id="A0A4P7QDZ2"/>
<gene>
    <name evidence="3" type="ORF">CENDO_01080</name>
</gene>
<name>A0A4P7QDZ2_9CORY</name>
<dbReference type="Proteomes" id="UP000296352">
    <property type="component" value="Chromosome"/>
</dbReference>
<protein>
    <submittedName>
        <fullName evidence="3">CAAX amino terminal protease self-immunity</fullName>
    </submittedName>
</protein>
<keyword evidence="1" id="KW-0812">Transmembrane</keyword>
<evidence type="ECO:0000313" key="4">
    <source>
        <dbReference type="Proteomes" id="UP000296352"/>
    </source>
</evidence>
<feature type="transmembrane region" description="Helical" evidence="1">
    <location>
        <begin position="101"/>
        <end position="122"/>
    </location>
</feature>
<reference evidence="3 4" key="1">
    <citation type="submission" date="2019-04" db="EMBL/GenBank/DDBJ databases">
        <title>Corynebacterium endometrii sp. nov., isolated from the uterus of a cow with endometritis.</title>
        <authorList>
            <person name="Ballas P."/>
            <person name="Ruckert C."/>
            <person name="Wagener K."/>
            <person name="Drillich M."/>
            <person name="Kaempfer P."/>
            <person name="Busse H.-J."/>
            <person name="Ehling-Schulz M."/>
        </authorList>
    </citation>
    <scope>NUCLEOTIDE SEQUENCE [LARGE SCALE GENOMIC DNA]</scope>
    <source>
        <strain evidence="3 4">LMM-1653</strain>
    </source>
</reference>
<evidence type="ECO:0000259" key="2">
    <source>
        <dbReference type="Pfam" id="PF02517"/>
    </source>
</evidence>
<organism evidence="3 4">
    <name type="scientific">Corynebacterium endometrii</name>
    <dbReference type="NCBI Taxonomy" id="2488819"/>
    <lineage>
        <taxon>Bacteria</taxon>
        <taxon>Bacillati</taxon>
        <taxon>Actinomycetota</taxon>
        <taxon>Actinomycetes</taxon>
        <taxon>Mycobacteriales</taxon>
        <taxon>Corynebacteriaceae</taxon>
        <taxon>Corynebacterium</taxon>
    </lineage>
</organism>
<dbReference type="GO" id="GO:0004175">
    <property type="term" value="F:endopeptidase activity"/>
    <property type="evidence" value="ECO:0007669"/>
    <property type="project" value="UniProtKB-ARBA"/>
</dbReference>
<keyword evidence="1" id="KW-0472">Membrane</keyword>
<evidence type="ECO:0000256" key="1">
    <source>
        <dbReference type="SAM" id="Phobius"/>
    </source>
</evidence>
<dbReference type="GO" id="GO:0080120">
    <property type="term" value="P:CAAX-box protein maturation"/>
    <property type="evidence" value="ECO:0007669"/>
    <property type="project" value="UniProtKB-ARBA"/>
</dbReference>